<feature type="region of interest" description="Disordered" evidence="1">
    <location>
        <begin position="46"/>
        <end position="68"/>
    </location>
</feature>
<accession>A0A9W6SMX7</accession>
<evidence type="ECO:0000256" key="1">
    <source>
        <dbReference type="SAM" id="MobiDB-lite"/>
    </source>
</evidence>
<proteinExistence type="predicted"/>
<feature type="compositionally biased region" description="Basic and acidic residues" evidence="1">
    <location>
        <begin position="9"/>
        <end position="21"/>
    </location>
</feature>
<reference evidence="2" key="1">
    <citation type="submission" date="2023-03" db="EMBL/GenBank/DDBJ databases">
        <title>Actinorhabdospora filicis NBRC 111898.</title>
        <authorList>
            <person name="Ichikawa N."/>
            <person name="Sato H."/>
            <person name="Tonouchi N."/>
        </authorList>
    </citation>
    <scope>NUCLEOTIDE SEQUENCE</scope>
    <source>
        <strain evidence="2">NBRC 111898</strain>
    </source>
</reference>
<evidence type="ECO:0000313" key="3">
    <source>
        <dbReference type="Proteomes" id="UP001165079"/>
    </source>
</evidence>
<feature type="region of interest" description="Disordered" evidence="1">
    <location>
        <begin position="1"/>
        <end position="21"/>
    </location>
</feature>
<dbReference type="EMBL" id="BSTX01000002">
    <property type="protein sequence ID" value="GLZ79158.1"/>
    <property type="molecule type" value="Genomic_DNA"/>
</dbReference>
<dbReference type="AlphaFoldDB" id="A0A9W6SMX7"/>
<comment type="caution">
    <text evidence="2">The sequence shown here is derived from an EMBL/GenBank/DDBJ whole genome shotgun (WGS) entry which is preliminary data.</text>
</comment>
<protein>
    <submittedName>
        <fullName evidence="2">Uncharacterized protein</fullName>
    </submittedName>
</protein>
<organism evidence="2 3">
    <name type="scientific">Actinorhabdospora filicis</name>
    <dbReference type="NCBI Taxonomy" id="1785913"/>
    <lineage>
        <taxon>Bacteria</taxon>
        <taxon>Bacillati</taxon>
        <taxon>Actinomycetota</taxon>
        <taxon>Actinomycetes</taxon>
        <taxon>Micromonosporales</taxon>
        <taxon>Micromonosporaceae</taxon>
        <taxon>Actinorhabdospora</taxon>
    </lineage>
</organism>
<evidence type="ECO:0000313" key="2">
    <source>
        <dbReference type="EMBL" id="GLZ79158.1"/>
    </source>
</evidence>
<gene>
    <name evidence="2" type="ORF">Afil01_39650</name>
</gene>
<feature type="compositionally biased region" description="Gly residues" evidence="1">
    <location>
        <begin position="55"/>
        <end position="67"/>
    </location>
</feature>
<dbReference type="Proteomes" id="UP001165079">
    <property type="component" value="Unassembled WGS sequence"/>
</dbReference>
<sequence>MCARTRRPRPGDHARDLGEVGAHDLGGLALGERLGRLGVPAVHGQAVQGPEGALEGAGGRRPPGGGPVQVRLAELDAADDPQVRVLPAASRQVLQMAVGVEDRRRGQAVWSTCSVKATAGMPGSATRAQARSIEPLAASPDHSPSTCPPAGGMVTDCRIRSPASRSATRRPGGV</sequence>
<name>A0A9W6SMX7_9ACTN</name>
<keyword evidence="3" id="KW-1185">Reference proteome</keyword>